<dbReference type="Pfam" id="PF13229">
    <property type="entry name" value="Beta_helix"/>
    <property type="match status" value="1"/>
</dbReference>
<feature type="chain" id="PRO_5007562380" description="Right handed beta helix domain-containing protein" evidence="1">
    <location>
        <begin position="25"/>
        <end position="273"/>
    </location>
</feature>
<organism evidence="3 4">
    <name type="scientific">Gonium pectorale</name>
    <name type="common">Green alga</name>
    <dbReference type="NCBI Taxonomy" id="33097"/>
    <lineage>
        <taxon>Eukaryota</taxon>
        <taxon>Viridiplantae</taxon>
        <taxon>Chlorophyta</taxon>
        <taxon>core chlorophytes</taxon>
        <taxon>Chlorophyceae</taxon>
        <taxon>CS clade</taxon>
        <taxon>Chlamydomonadales</taxon>
        <taxon>Volvocaceae</taxon>
        <taxon>Gonium</taxon>
    </lineage>
</organism>
<dbReference type="InterPro" id="IPR012334">
    <property type="entry name" value="Pectin_lyas_fold"/>
</dbReference>
<keyword evidence="1" id="KW-0732">Signal</keyword>
<evidence type="ECO:0000313" key="4">
    <source>
        <dbReference type="Proteomes" id="UP000075714"/>
    </source>
</evidence>
<dbReference type="PANTHER" id="PTHR11319">
    <property type="entry name" value="G PROTEIN-COUPLED RECEPTOR-RELATED"/>
    <property type="match status" value="1"/>
</dbReference>
<name>A0A150GZC3_GONPE</name>
<gene>
    <name evidence="3" type="ORF">GPECTOR_3g352</name>
</gene>
<dbReference type="Gene3D" id="2.160.20.10">
    <property type="entry name" value="Single-stranded right-handed beta-helix, Pectin lyase-like"/>
    <property type="match status" value="1"/>
</dbReference>
<feature type="signal peptide" evidence="1">
    <location>
        <begin position="1"/>
        <end position="24"/>
    </location>
</feature>
<protein>
    <recommendedName>
        <fullName evidence="2">Right handed beta helix domain-containing protein</fullName>
    </recommendedName>
</protein>
<dbReference type="SUPFAM" id="SSF51126">
    <property type="entry name" value="Pectin lyase-like"/>
    <property type="match status" value="1"/>
</dbReference>
<proteinExistence type="predicted"/>
<dbReference type="EMBL" id="LSYV01000004">
    <property type="protein sequence ID" value="KXZ55209.1"/>
    <property type="molecule type" value="Genomic_DNA"/>
</dbReference>
<feature type="domain" description="Right handed beta helix" evidence="2">
    <location>
        <begin position="79"/>
        <end position="236"/>
    </location>
</feature>
<dbReference type="Proteomes" id="UP000075714">
    <property type="component" value="Unassembled WGS sequence"/>
</dbReference>
<reference evidence="4" key="1">
    <citation type="journal article" date="2016" name="Nat. Commun.">
        <title>The Gonium pectorale genome demonstrates co-option of cell cycle regulation during the evolution of multicellularity.</title>
        <authorList>
            <person name="Hanschen E.R."/>
            <person name="Marriage T.N."/>
            <person name="Ferris P.J."/>
            <person name="Hamaji T."/>
            <person name="Toyoda A."/>
            <person name="Fujiyama A."/>
            <person name="Neme R."/>
            <person name="Noguchi H."/>
            <person name="Minakuchi Y."/>
            <person name="Suzuki M."/>
            <person name="Kawai-Toyooka H."/>
            <person name="Smith D.R."/>
            <person name="Sparks H."/>
            <person name="Anderson J."/>
            <person name="Bakaric R."/>
            <person name="Luria V."/>
            <person name="Karger A."/>
            <person name="Kirschner M.W."/>
            <person name="Durand P.M."/>
            <person name="Michod R.E."/>
            <person name="Nozaki H."/>
            <person name="Olson B.J."/>
        </authorList>
    </citation>
    <scope>NUCLEOTIDE SEQUENCE [LARGE SCALE GENOMIC DNA]</scope>
    <source>
        <strain evidence="4">NIES-2863</strain>
    </source>
</reference>
<dbReference type="InterPro" id="IPR039448">
    <property type="entry name" value="Beta_helix"/>
</dbReference>
<dbReference type="InterPro" id="IPR011050">
    <property type="entry name" value="Pectin_lyase_fold/virulence"/>
</dbReference>
<evidence type="ECO:0000313" key="3">
    <source>
        <dbReference type="EMBL" id="KXZ55209.1"/>
    </source>
</evidence>
<dbReference type="PANTHER" id="PTHR11319:SF35">
    <property type="entry name" value="OUTER MEMBRANE PROTEIN PMPC-RELATED"/>
    <property type="match status" value="1"/>
</dbReference>
<comment type="caution">
    <text evidence="3">The sequence shown here is derived from an EMBL/GenBank/DDBJ whole genome shotgun (WGS) entry which is preliminary data.</text>
</comment>
<dbReference type="AlphaFoldDB" id="A0A150GZC3"/>
<evidence type="ECO:0000259" key="2">
    <source>
        <dbReference type="Pfam" id="PF13229"/>
    </source>
</evidence>
<keyword evidence="4" id="KW-1185">Reference proteome</keyword>
<evidence type="ECO:0000256" key="1">
    <source>
        <dbReference type="SAM" id="SignalP"/>
    </source>
</evidence>
<accession>A0A150GZC3</accession>
<sequence length="273" mass="27214">MIKTYIRASWAALVIVLALRSCLAAGSHAAKLEGKAEDGASGLARRSLAAPLAPQDDTLYDCQLLGVTGLLFNITVPTTGFSLRNVTFRNCAAGALALSAPDSSPASASLTSLTFLANSNNATTSYGGALTLSGPLSATLVDCTFAANSAAIGSAVYSTAGAATGEGGLTLQRCTFAGNRGQGAVAVLGGVLLAVRDSVFANNSGGSAVYLSRTRDQGAATVLYNVTFDGNVADGTGLSADPASQLGNSGGALYAVGALAALNVTSCSFTRNR</sequence>